<dbReference type="NCBIfam" id="TIGR03083">
    <property type="entry name" value="maleylpyruvate isomerase family mycothiol-dependent enzyme"/>
    <property type="match status" value="1"/>
</dbReference>
<name>A0A1M5QZ12_9ACTN</name>
<evidence type="ECO:0000313" key="3">
    <source>
        <dbReference type="Proteomes" id="UP000186132"/>
    </source>
</evidence>
<dbReference type="Pfam" id="PF11716">
    <property type="entry name" value="MDMPI_N"/>
    <property type="match status" value="1"/>
</dbReference>
<dbReference type="STRING" id="1206085.SAMN05443575_3395"/>
<reference evidence="2 3" key="1">
    <citation type="submission" date="2016-11" db="EMBL/GenBank/DDBJ databases">
        <authorList>
            <person name="Jaros S."/>
            <person name="Januszkiewicz K."/>
            <person name="Wedrychowicz H."/>
        </authorList>
    </citation>
    <scope>NUCLEOTIDE SEQUENCE [LARGE SCALE GENOMIC DNA]</scope>
    <source>
        <strain evidence="2 3">DSM 45627</strain>
    </source>
</reference>
<dbReference type="Proteomes" id="UP000186132">
    <property type="component" value="Unassembled WGS sequence"/>
</dbReference>
<dbReference type="SUPFAM" id="SSF109854">
    <property type="entry name" value="DinB/YfiT-like putative metalloenzymes"/>
    <property type="match status" value="1"/>
</dbReference>
<evidence type="ECO:0000259" key="1">
    <source>
        <dbReference type="Pfam" id="PF11716"/>
    </source>
</evidence>
<evidence type="ECO:0000313" key="2">
    <source>
        <dbReference type="EMBL" id="SHH19171.1"/>
    </source>
</evidence>
<feature type="domain" description="Mycothiol-dependent maleylpyruvate isomerase metal-binding" evidence="1">
    <location>
        <begin position="7"/>
        <end position="131"/>
    </location>
</feature>
<dbReference type="OrthoDB" id="3671213at2"/>
<sequence>MAVDLLAHVRTESDRFAAALRDADLAARVPSCPDWTAADLLWHLAEVHHFWAVVVGERIVDGDAAEAAGELERPDSDAALFEVYERTTTALLDALAGAEDTTPVWTWAPEQEVGFVRRFQAHEALMHRVDAELVSGAPTPLPAELAADGIEVVTRYTMTWRPGWATWTPSGGVGLLHATDTGTRVVVRPGSWGGHSPDTGKDYADEPAVELVDKGRLADTDPTFTVSAPAADLDAWLWNRPGFGEVDVTGSEADYERFRAQVTAGVQ</sequence>
<dbReference type="InterPro" id="IPR034660">
    <property type="entry name" value="DinB/YfiT-like"/>
</dbReference>
<keyword evidence="3" id="KW-1185">Reference proteome</keyword>
<dbReference type="GO" id="GO:0046872">
    <property type="term" value="F:metal ion binding"/>
    <property type="evidence" value="ECO:0007669"/>
    <property type="project" value="InterPro"/>
</dbReference>
<proteinExistence type="predicted"/>
<protein>
    <submittedName>
        <fullName evidence="2">TIGR03083 family protein</fullName>
    </submittedName>
</protein>
<dbReference type="GO" id="GO:0005886">
    <property type="term" value="C:plasma membrane"/>
    <property type="evidence" value="ECO:0007669"/>
    <property type="project" value="TreeGrafter"/>
</dbReference>
<dbReference type="AlphaFoldDB" id="A0A1M5QZ12"/>
<accession>A0A1M5QZ12</accession>
<dbReference type="InterPro" id="IPR024344">
    <property type="entry name" value="MDMPI_metal-binding"/>
</dbReference>
<dbReference type="EMBL" id="FQVU01000005">
    <property type="protein sequence ID" value="SHH19171.1"/>
    <property type="molecule type" value="Genomic_DNA"/>
</dbReference>
<dbReference type="RefSeq" id="WP_073391618.1">
    <property type="nucleotide sequence ID" value="NZ_FQVU01000005.1"/>
</dbReference>
<gene>
    <name evidence="2" type="ORF">SAMN05443575_3395</name>
</gene>
<dbReference type="Gene3D" id="1.20.120.450">
    <property type="entry name" value="dinb family like domain"/>
    <property type="match status" value="1"/>
</dbReference>
<dbReference type="PANTHER" id="PTHR40758:SF1">
    <property type="entry name" value="CONSERVED PROTEIN"/>
    <property type="match status" value="1"/>
</dbReference>
<organism evidence="2 3">
    <name type="scientific">Jatrophihabitans endophyticus</name>
    <dbReference type="NCBI Taxonomy" id="1206085"/>
    <lineage>
        <taxon>Bacteria</taxon>
        <taxon>Bacillati</taxon>
        <taxon>Actinomycetota</taxon>
        <taxon>Actinomycetes</taxon>
        <taxon>Jatrophihabitantales</taxon>
        <taxon>Jatrophihabitantaceae</taxon>
        <taxon>Jatrophihabitans</taxon>
    </lineage>
</organism>
<dbReference type="PANTHER" id="PTHR40758">
    <property type="entry name" value="CONSERVED PROTEIN"/>
    <property type="match status" value="1"/>
</dbReference>
<dbReference type="InterPro" id="IPR017517">
    <property type="entry name" value="Maleyloyr_isom"/>
</dbReference>